<dbReference type="InterPro" id="IPR000073">
    <property type="entry name" value="AB_hydrolase_1"/>
</dbReference>
<evidence type="ECO:0000313" key="3">
    <source>
        <dbReference type="EMBL" id="TNB47718.1"/>
    </source>
</evidence>
<evidence type="ECO:0000256" key="1">
    <source>
        <dbReference type="SAM" id="MobiDB-lite"/>
    </source>
</evidence>
<evidence type="ECO:0000313" key="4">
    <source>
        <dbReference type="Proteomes" id="UP000307874"/>
    </source>
</evidence>
<keyword evidence="4" id="KW-1185">Reference proteome</keyword>
<dbReference type="Gene3D" id="3.40.50.1820">
    <property type="entry name" value="alpha/beta hydrolase"/>
    <property type="match status" value="1"/>
</dbReference>
<dbReference type="EMBL" id="VCLB01000006">
    <property type="protein sequence ID" value="TNB47718.1"/>
    <property type="molecule type" value="Genomic_DNA"/>
</dbReference>
<sequence length="309" mass="33784">MMSDGRQAMDANQTIGMMRAFDGVMLRYGLFPCEDACATVLIVAGRAEFIEKYAETVADLRRAGYAAAILDLRAQGGSERRLEDGNMGHIERFSDYPRDILDFFLQKVEGKMPGPCFLLGHSLGGLIALSVAEQAPGRFAGLVLSAPFVGIRHDRYPAFVVGAMAWLFSRTGRARQRTARPRGQPARFEDQPHTSDRARYERNIAAAETDPPYLLGPVTFGWLSACLGAIRRLTRPKALAVIDCPSLVLSAGRDALIPANSQARLAARLGARHLVLPSSGHEILQEVDSVRRPALEAILGFFDECLASR</sequence>
<feature type="domain" description="Serine aminopeptidase S33" evidence="2">
    <location>
        <begin position="36"/>
        <end position="287"/>
    </location>
</feature>
<dbReference type="Proteomes" id="UP000307874">
    <property type="component" value="Unassembled WGS sequence"/>
</dbReference>
<dbReference type="InterPro" id="IPR029058">
    <property type="entry name" value="AB_hydrolase_fold"/>
</dbReference>
<proteinExistence type="predicted"/>
<feature type="region of interest" description="Disordered" evidence="1">
    <location>
        <begin position="176"/>
        <end position="195"/>
    </location>
</feature>
<dbReference type="Pfam" id="PF12146">
    <property type="entry name" value="Hydrolase_4"/>
    <property type="match status" value="1"/>
</dbReference>
<dbReference type="InterPro" id="IPR022742">
    <property type="entry name" value="Hydrolase_4"/>
</dbReference>
<dbReference type="SUPFAM" id="SSF53474">
    <property type="entry name" value="alpha/beta-Hydrolases"/>
    <property type="match status" value="1"/>
</dbReference>
<dbReference type="GO" id="GO:0016787">
    <property type="term" value="F:hydrolase activity"/>
    <property type="evidence" value="ECO:0007669"/>
    <property type="project" value="UniProtKB-KW"/>
</dbReference>
<evidence type="ECO:0000259" key="2">
    <source>
        <dbReference type="Pfam" id="PF12146"/>
    </source>
</evidence>
<dbReference type="AlphaFoldDB" id="A0A5C4JQX2"/>
<keyword evidence="3" id="KW-0378">Hydrolase</keyword>
<dbReference type="PANTHER" id="PTHR11614">
    <property type="entry name" value="PHOSPHOLIPASE-RELATED"/>
    <property type="match status" value="1"/>
</dbReference>
<dbReference type="PRINTS" id="PR00111">
    <property type="entry name" value="ABHYDROLASE"/>
</dbReference>
<organism evidence="3 4">
    <name type="scientific">Martelella lutilitoris</name>
    <dbReference type="NCBI Taxonomy" id="2583532"/>
    <lineage>
        <taxon>Bacteria</taxon>
        <taxon>Pseudomonadati</taxon>
        <taxon>Pseudomonadota</taxon>
        <taxon>Alphaproteobacteria</taxon>
        <taxon>Hyphomicrobiales</taxon>
        <taxon>Aurantimonadaceae</taxon>
        <taxon>Martelella</taxon>
    </lineage>
</organism>
<dbReference type="InterPro" id="IPR051044">
    <property type="entry name" value="MAG_DAG_Lipase"/>
</dbReference>
<gene>
    <name evidence="3" type="ORF">FF124_12795</name>
</gene>
<reference evidence="3 4" key="1">
    <citation type="submission" date="2019-05" db="EMBL/GenBank/DDBJ databases">
        <authorList>
            <person name="Lee S.D."/>
        </authorList>
    </citation>
    <scope>NUCLEOTIDE SEQUENCE [LARGE SCALE GENOMIC DNA]</scope>
    <source>
        <strain evidence="3 4">GH2-6</strain>
    </source>
</reference>
<accession>A0A5C4JQX2</accession>
<comment type="caution">
    <text evidence="3">The sequence shown here is derived from an EMBL/GenBank/DDBJ whole genome shotgun (WGS) entry which is preliminary data.</text>
</comment>
<protein>
    <submittedName>
        <fullName evidence="3">Alpha/beta hydrolase</fullName>
    </submittedName>
</protein>
<dbReference type="OrthoDB" id="9788260at2"/>
<name>A0A5C4JQX2_9HYPH</name>
<reference evidence="3 4" key="2">
    <citation type="submission" date="2019-06" db="EMBL/GenBank/DDBJ databases">
        <title>Martelella lutilitoris sp. nov., isolated from a tidal mudflat.</title>
        <authorList>
            <person name="Kim Y.-J."/>
        </authorList>
    </citation>
    <scope>NUCLEOTIDE SEQUENCE [LARGE SCALE GENOMIC DNA]</scope>
    <source>
        <strain evidence="3 4">GH2-6</strain>
    </source>
</reference>